<dbReference type="AlphaFoldDB" id="A0A3L8Q5J1"/>
<dbReference type="OrthoDB" id="1667110at2759"/>
<feature type="region of interest" description="Disordered" evidence="1">
    <location>
        <begin position="83"/>
        <end position="190"/>
    </location>
</feature>
<evidence type="ECO:0000256" key="1">
    <source>
        <dbReference type="SAM" id="MobiDB-lite"/>
    </source>
</evidence>
<feature type="compositionally biased region" description="Basic and acidic residues" evidence="1">
    <location>
        <begin position="167"/>
        <end position="176"/>
    </location>
</feature>
<accession>A0A3L8Q5J1</accession>
<feature type="compositionally biased region" description="Low complexity" evidence="1">
    <location>
        <begin position="138"/>
        <end position="157"/>
    </location>
</feature>
<feature type="compositionally biased region" description="Acidic residues" evidence="1">
    <location>
        <begin position="217"/>
        <end position="228"/>
    </location>
</feature>
<feature type="region of interest" description="Disordered" evidence="1">
    <location>
        <begin position="210"/>
        <end position="239"/>
    </location>
</feature>
<organism evidence="2 3">
    <name type="scientific">Chloebia gouldiae</name>
    <name type="common">Gouldian finch</name>
    <name type="synonym">Erythrura gouldiae</name>
    <dbReference type="NCBI Taxonomy" id="44316"/>
    <lineage>
        <taxon>Eukaryota</taxon>
        <taxon>Metazoa</taxon>
        <taxon>Chordata</taxon>
        <taxon>Craniata</taxon>
        <taxon>Vertebrata</taxon>
        <taxon>Euteleostomi</taxon>
        <taxon>Archelosauria</taxon>
        <taxon>Archosauria</taxon>
        <taxon>Dinosauria</taxon>
        <taxon>Saurischia</taxon>
        <taxon>Theropoda</taxon>
        <taxon>Coelurosauria</taxon>
        <taxon>Aves</taxon>
        <taxon>Neognathae</taxon>
        <taxon>Neoaves</taxon>
        <taxon>Telluraves</taxon>
        <taxon>Australaves</taxon>
        <taxon>Passeriformes</taxon>
        <taxon>Passeroidea</taxon>
        <taxon>Passeridae</taxon>
        <taxon>Chloebia</taxon>
    </lineage>
</organism>
<comment type="caution">
    <text evidence="2">The sequence shown here is derived from an EMBL/GenBank/DDBJ whole genome shotgun (WGS) entry which is preliminary data.</text>
</comment>
<proteinExistence type="predicted"/>
<dbReference type="EMBL" id="QUSF01007562">
    <property type="protein sequence ID" value="RLV62433.1"/>
    <property type="molecule type" value="Genomic_DNA"/>
</dbReference>
<feature type="compositionally biased region" description="Basic and acidic residues" evidence="1">
    <location>
        <begin position="113"/>
        <end position="127"/>
    </location>
</feature>
<feature type="region of interest" description="Disordered" evidence="1">
    <location>
        <begin position="1"/>
        <end position="36"/>
    </location>
</feature>
<keyword evidence="3" id="KW-1185">Reference proteome</keyword>
<dbReference type="Proteomes" id="UP000276834">
    <property type="component" value="Unassembled WGS sequence"/>
</dbReference>
<evidence type="ECO:0000313" key="2">
    <source>
        <dbReference type="EMBL" id="RLV62433.1"/>
    </source>
</evidence>
<reference evidence="2 3" key="1">
    <citation type="journal article" date="2018" name="Proc. R. Soc. B">
        <title>A non-coding region near Follistatin controls head colour polymorphism in the Gouldian finch.</title>
        <authorList>
            <person name="Toomey M.B."/>
            <person name="Marques C.I."/>
            <person name="Andrade P."/>
            <person name="Araujo P.M."/>
            <person name="Sabatino S."/>
            <person name="Gazda M.A."/>
            <person name="Afonso S."/>
            <person name="Lopes R.J."/>
            <person name="Corbo J.C."/>
            <person name="Carneiro M."/>
        </authorList>
    </citation>
    <scope>NUCLEOTIDE SEQUENCE [LARGE SCALE GENOMIC DNA]</scope>
    <source>
        <strain evidence="2">Red01</strain>
        <tissue evidence="2">Muscle</tissue>
    </source>
</reference>
<gene>
    <name evidence="2" type="ORF">DV515_00019322</name>
</gene>
<name>A0A3L8Q5J1_CHLGU</name>
<evidence type="ECO:0000313" key="3">
    <source>
        <dbReference type="Proteomes" id="UP000276834"/>
    </source>
</evidence>
<protein>
    <submittedName>
        <fullName evidence="2">Uncharacterized protein</fullName>
    </submittedName>
</protein>
<sequence length="239" mass="25079">MDTGPGRPSEPKDERLGYRSAQPGSPPACGEPNPSPLHYPAALAKPEAPPGCLCRTPGCDGCPGVGCGVPNPFEPTLGMAGGRFPCPPSNHTKLKKTWLTRHSEQSLPRSKASRRDGGPEPPGEGKRSAKRPHGSADGPRPAGEGAGAAKRGTKATACPGDGTESAGHPEERRMELADEEPPSRAAEPWRLQSLPCTALPPGIPRCCACAPRAGGDPEGEEEEEEEPPESTCRLLHFRR</sequence>